<sequence>MSLPLSTNSSSSDSSSSSLSSNIQLTTSSSTSITTNSFQSSPLFSDPDSTTTPTTTTYNSAFTATKECRIELANSQLWEKFAKVQNEMVVTRPGRKMFPKLELHLHNLDPDSQYALYLYMQKVDNLRYKYQAGGWSAAGHDGENGIQQSNLVQHHEGLCTGKFWTSQGRISFERAKLTNKESQLGGNSMISLSSMSKYQPVIWLVKGTPTANVLVAEYRPPQCQFIAVTAYQSEAVTKLKVCSFVLKKIFALFYQVEHNPFAKGFREGSSRKRTLSPSFPPAGNTYFPSFINSPLLMPYQFPSINPLPQQQQQQNSVAAYMNFMNAFQQYQSSQQNKQQQQQQITPISPQLSSFSPFNIFGQTYPQQQQPQMNPLQVRAMANQMLGLMGISGAGVGGGIPLSSQFSPISFPLPSSTSKSWTSPQINNKRSLQDDDGSAPAKKAKISTTSTPTSQQQLPLNALQLPILGGNPGQLTNVNKMSTIPG</sequence>
<proteinExistence type="predicted"/>
<gene>
    <name evidence="1" type="ORF">MENTE1834_LOCUS33734</name>
</gene>
<name>A0ACB1A6E9_MELEN</name>
<reference evidence="1" key="1">
    <citation type="submission" date="2023-11" db="EMBL/GenBank/DDBJ databases">
        <authorList>
            <person name="Poullet M."/>
        </authorList>
    </citation>
    <scope>NUCLEOTIDE SEQUENCE</scope>
    <source>
        <strain evidence="1">E1834</strain>
    </source>
</reference>
<keyword evidence="2" id="KW-1185">Reference proteome</keyword>
<protein>
    <submittedName>
        <fullName evidence="1">Uncharacterized protein</fullName>
    </submittedName>
</protein>
<accession>A0ACB1A6E9</accession>
<comment type="caution">
    <text evidence="1">The sequence shown here is derived from an EMBL/GenBank/DDBJ whole genome shotgun (WGS) entry which is preliminary data.</text>
</comment>
<evidence type="ECO:0000313" key="2">
    <source>
        <dbReference type="Proteomes" id="UP001497535"/>
    </source>
</evidence>
<dbReference type="EMBL" id="CAVMJV010000060">
    <property type="protein sequence ID" value="CAK5086242.1"/>
    <property type="molecule type" value="Genomic_DNA"/>
</dbReference>
<organism evidence="1 2">
    <name type="scientific">Meloidogyne enterolobii</name>
    <name type="common">Root-knot nematode worm</name>
    <name type="synonym">Meloidogyne mayaguensis</name>
    <dbReference type="NCBI Taxonomy" id="390850"/>
    <lineage>
        <taxon>Eukaryota</taxon>
        <taxon>Metazoa</taxon>
        <taxon>Ecdysozoa</taxon>
        <taxon>Nematoda</taxon>
        <taxon>Chromadorea</taxon>
        <taxon>Rhabditida</taxon>
        <taxon>Tylenchina</taxon>
        <taxon>Tylenchomorpha</taxon>
        <taxon>Tylenchoidea</taxon>
        <taxon>Meloidogynidae</taxon>
        <taxon>Meloidogyninae</taxon>
        <taxon>Meloidogyne</taxon>
    </lineage>
</organism>
<dbReference type="Proteomes" id="UP001497535">
    <property type="component" value="Unassembled WGS sequence"/>
</dbReference>
<evidence type="ECO:0000313" key="1">
    <source>
        <dbReference type="EMBL" id="CAK5086242.1"/>
    </source>
</evidence>